<comment type="similarity">
    <text evidence="13">Belongs to the NiCoT transporter (TC 2.A.52) family.</text>
</comment>
<evidence type="ECO:0000256" key="1">
    <source>
        <dbReference type="ARBA" id="ARBA00002510"/>
    </source>
</evidence>
<comment type="caution">
    <text evidence="15">The sequence shown here is derived from an EMBL/GenBank/DDBJ whole genome shotgun (WGS) entry which is preliminary data.</text>
</comment>
<feature type="transmembrane region" description="Helical" evidence="13">
    <location>
        <begin position="219"/>
        <end position="240"/>
    </location>
</feature>
<evidence type="ECO:0000256" key="3">
    <source>
        <dbReference type="ARBA" id="ARBA00022426"/>
    </source>
</evidence>
<keyword evidence="3" id="KW-0171">Cobalt transport</keyword>
<name>A0A4U0S026_9RHOB</name>
<protein>
    <recommendedName>
        <fullName evidence="13">Nickel/cobalt efflux system</fullName>
    </recommendedName>
</protein>
<evidence type="ECO:0000313" key="16">
    <source>
        <dbReference type="Proteomes" id="UP000309747"/>
    </source>
</evidence>
<accession>A0A4U0S026</accession>
<keyword evidence="10" id="KW-0921">Nickel transport</keyword>
<comment type="subcellular location">
    <subcellularLocation>
        <location evidence="2 13">Cell membrane</location>
        <topology evidence="2 13">Multi-pass membrane protein</topology>
    </subcellularLocation>
</comment>
<feature type="transmembrane region" description="Helical" evidence="13">
    <location>
        <begin position="101"/>
        <end position="121"/>
    </location>
</feature>
<comment type="function">
    <text evidence="1">Efflux system for nickel and cobalt.</text>
</comment>
<evidence type="ECO:0000313" key="15">
    <source>
        <dbReference type="EMBL" id="TJZ93994.1"/>
    </source>
</evidence>
<evidence type="ECO:0000256" key="13">
    <source>
        <dbReference type="RuleBase" id="RU362101"/>
    </source>
</evidence>
<dbReference type="GO" id="GO:0010045">
    <property type="term" value="P:response to nickel cation"/>
    <property type="evidence" value="ECO:0007669"/>
    <property type="project" value="TreeGrafter"/>
</dbReference>
<evidence type="ECO:0000256" key="2">
    <source>
        <dbReference type="ARBA" id="ARBA00004651"/>
    </source>
</evidence>
<organism evidence="15 16">
    <name type="scientific">Paracoccus gahaiensis</name>
    <dbReference type="NCBI Taxonomy" id="1706839"/>
    <lineage>
        <taxon>Bacteria</taxon>
        <taxon>Pseudomonadati</taxon>
        <taxon>Pseudomonadota</taxon>
        <taxon>Alphaproteobacteria</taxon>
        <taxon>Rhodobacterales</taxon>
        <taxon>Paracoccaceae</taxon>
        <taxon>Paracoccus</taxon>
    </lineage>
</organism>
<evidence type="ECO:0000256" key="10">
    <source>
        <dbReference type="ARBA" id="ARBA00023112"/>
    </source>
</evidence>
<dbReference type="Pfam" id="PF03824">
    <property type="entry name" value="NicO"/>
    <property type="match status" value="1"/>
</dbReference>
<dbReference type="InterPro" id="IPR011541">
    <property type="entry name" value="Ni/Co_transpt_high_affinity"/>
</dbReference>
<proteinExistence type="inferred from homology"/>
<feature type="compositionally biased region" description="Low complexity" evidence="14">
    <location>
        <begin position="195"/>
        <end position="205"/>
    </location>
</feature>
<dbReference type="GO" id="GO:0006824">
    <property type="term" value="P:cobalt ion transport"/>
    <property type="evidence" value="ECO:0007669"/>
    <property type="project" value="UniProtKB-KW"/>
</dbReference>
<keyword evidence="11 13" id="KW-0472">Membrane</keyword>
<evidence type="ECO:0000256" key="12">
    <source>
        <dbReference type="ARBA" id="ARBA00023285"/>
    </source>
</evidence>
<keyword evidence="8 13" id="KW-1133">Transmembrane helix</keyword>
<dbReference type="GO" id="GO:0046583">
    <property type="term" value="F:monoatomic cation efflux transmembrane transporter activity"/>
    <property type="evidence" value="ECO:0007669"/>
    <property type="project" value="TreeGrafter"/>
</dbReference>
<keyword evidence="7 13" id="KW-0812">Transmembrane</keyword>
<dbReference type="RefSeq" id="WP_136884130.1">
    <property type="nucleotide sequence ID" value="NZ_SUNI01000001.1"/>
</dbReference>
<dbReference type="OrthoDB" id="9812956at2"/>
<dbReference type="GO" id="GO:0005886">
    <property type="term" value="C:plasma membrane"/>
    <property type="evidence" value="ECO:0007669"/>
    <property type="project" value="UniProtKB-SubCell"/>
</dbReference>
<evidence type="ECO:0000256" key="6">
    <source>
        <dbReference type="ARBA" id="ARBA00022596"/>
    </source>
</evidence>
<feature type="transmembrane region" description="Helical" evidence="13">
    <location>
        <begin position="295"/>
        <end position="316"/>
    </location>
</feature>
<dbReference type="GO" id="GO:0015099">
    <property type="term" value="F:nickel cation transmembrane transporter activity"/>
    <property type="evidence" value="ECO:0007669"/>
    <property type="project" value="UniProtKB-UniRule"/>
</dbReference>
<sequence>MSRGLWRVLALVGLGAGLILMALWLSGGLTGLERWAALQQRAAQDLMAGALRALRAGDPGATASLVWVCFGYGVFHAVGPGHGKLVIGSYGFGSQVPLARLAGLSLASSLAQAGVAVALVWGGITILDLGREALTDLSEAHMARISTVLVALVGLWLALRGLKMLRHEAARDGVPGHSHDHAHSHDHDHDHDHGPACGCGHAHGPTPRQLAETRSLRDGLLVVASIAARPCTGALFLLILTWRMGIFGTGILGTFAMGLGTATVTLAVAGLAVWARRGSFALLPQTGPWAQTARWLPGAMQLGAGALIAAVSVAVLL</sequence>
<dbReference type="EMBL" id="SUNI01000001">
    <property type="protein sequence ID" value="TJZ93994.1"/>
    <property type="molecule type" value="Genomic_DNA"/>
</dbReference>
<keyword evidence="4 13" id="KW-0813">Transport</keyword>
<reference evidence="15 16" key="1">
    <citation type="submission" date="2019-04" db="EMBL/GenBank/DDBJ databases">
        <authorList>
            <person name="Li J."/>
        </authorList>
    </citation>
    <scope>NUCLEOTIDE SEQUENCE [LARGE SCALE GENOMIC DNA]</scope>
    <source>
        <strain evidence="15 16">KCTC 42687</strain>
    </source>
</reference>
<feature type="transmembrane region" description="Helical" evidence="13">
    <location>
        <begin position="6"/>
        <end position="25"/>
    </location>
</feature>
<keyword evidence="16" id="KW-1185">Reference proteome</keyword>
<feature type="compositionally biased region" description="Basic and acidic residues" evidence="14">
    <location>
        <begin position="177"/>
        <end position="194"/>
    </location>
</feature>
<feature type="transmembrane region" description="Helical" evidence="13">
    <location>
        <begin position="141"/>
        <end position="159"/>
    </location>
</feature>
<dbReference type="PANTHER" id="PTHR40659">
    <property type="entry name" value="NICKEL/COBALT EFFLUX SYSTEM RCNA"/>
    <property type="match status" value="1"/>
</dbReference>
<keyword evidence="5" id="KW-1003">Cell membrane</keyword>
<dbReference type="GO" id="GO:0032025">
    <property type="term" value="P:response to cobalt ion"/>
    <property type="evidence" value="ECO:0007669"/>
    <property type="project" value="TreeGrafter"/>
</dbReference>
<dbReference type="AlphaFoldDB" id="A0A4U0S026"/>
<evidence type="ECO:0000256" key="4">
    <source>
        <dbReference type="ARBA" id="ARBA00022448"/>
    </source>
</evidence>
<evidence type="ECO:0000256" key="14">
    <source>
        <dbReference type="SAM" id="MobiDB-lite"/>
    </source>
</evidence>
<feature type="region of interest" description="Disordered" evidence="14">
    <location>
        <begin position="173"/>
        <end position="205"/>
    </location>
</feature>
<dbReference type="InterPro" id="IPR051224">
    <property type="entry name" value="NiCoT_RcnA"/>
</dbReference>
<evidence type="ECO:0000256" key="7">
    <source>
        <dbReference type="ARBA" id="ARBA00022692"/>
    </source>
</evidence>
<evidence type="ECO:0000256" key="11">
    <source>
        <dbReference type="ARBA" id="ARBA00023136"/>
    </source>
</evidence>
<dbReference type="PANTHER" id="PTHR40659:SF1">
    <property type="entry name" value="NICKEL_COBALT EFFLUX SYSTEM RCNA"/>
    <property type="match status" value="1"/>
</dbReference>
<gene>
    <name evidence="15" type="ORF">FA743_01645</name>
</gene>
<keyword evidence="6" id="KW-0533">Nickel</keyword>
<feature type="transmembrane region" description="Helical" evidence="13">
    <location>
        <begin position="246"/>
        <end position="274"/>
    </location>
</feature>
<evidence type="ECO:0000256" key="9">
    <source>
        <dbReference type="ARBA" id="ARBA00023065"/>
    </source>
</evidence>
<evidence type="ECO:0000256" key="8">
    <source>
        <dbReference type="ARBA" id="ARBA00022989"/>
    </source>
</evidence>
<evidence type="ECO:0000256" key="5">
    <source>
        <dbReference type="ARBA" id="ARBA00022475"/>
    </source>
</evidence>
<keyword evidence="9" id="KW-0406">Ion transport</keyword>
<keyword evidence="12" id="KW-0170">Cobalt</keyword>
<dbReference type="Proteomes" id="UP000309747">
    <property type="component" value="Unassembled WGS sequence"/>
</dbReference>